<keyword evidence="1 5" id="KW-0547">Nucleotide-binding</keyword>
<dbReference type="InterPro" id="IPR048227">
    <property type="entry name" value="HelD-like_actinomycetes"/>
</dbReference>
<accession>A0A7I7SKZ1</accession>
<reference evidence="7 8" key="1">
    <citation type="journal article" date="2019" name="Emerg. Microbes Infect.">
        <title>Comprehensive subspecies identification of 175 nontuberculous mycobacteria species based on 7547 genomic profiles.</title>
        <authorList>
            <person name="Matsumoto Y."/>
            <person name="Kinjo T."/>
            <person name="Motooka D."/>
            <person name="Nabeya D."/>
            <person name="Jung N."/>
            <person name="Uechi K."/>
            <person name="Horii T."/>
            <person name="Iida T."/>
            <person name="Fujita J."/>
            <person name="Nakamura S."/>
        </authorList>
    </citation>
    <scope>NUCLEOTIDE SEQUENCE [LARGE SCALE GENOMIC DNA]</scope>
    <source>
        <strain evidence="7 8">JCM 30395</strain>
    </source>
</reference>
<evidence type="ECO:0000313" key="7">
    <source>
        <dbReference type="EMBL" id="BBY57418.1"/>
    </source>
</evidence>
<dbReference type="PANTHER" id="PTHR11070:SF45">
    <property type="entry name" value="DNA 3'-5' HELICASE"/>
    <property type="match status" value="1"/>
</dbReference>
<dbReference type="NCBIfam" id="NF041258">
    <property type="entry name" value="motor_HelR_2"/>
    <property type="match status" value="1"/>
</dbReference>
<keyword evidence="3 5" id="KW-0347">Helicase</keyword>
<evidence type="ECO:0000259" key="6">
    <source>
        <dbReference type="PROSITE" id="PS51198"/>
    </source>
</evidence>
<proteinExistence type="predicted"/>
<dbReference type="AlphaFoldDB" id="A0A7I7SKZ1"/>
<dbReference type="GO" id="GO:0016787">
    <property type="term" value="F:hydrolase activity"/>
    <property type="evidence" value="ECO:0007669"/>
    <property type="project" value="UniProtKB-UniRule"/>
</dbReference>
<dbReference type="GO" id="GO:0003677">
    <property type="term" value="F:DNA binding"/>
    <property type="evidence" value="ECO:0007669"/>
    <property type="project" value="InterPro"/>
</dbReference>
<gene>
    <name evidence="7" type="ORF">MSAR_05540</name>
</gene>
<dbReference type="KEGG" id="msar:MSAR_05540"/>
<dbReference type="InterPro" id="IPR027417">
    <property type="entry name" value="P-loop_NTPase"/>
</dbReference>
<keyword evidence="8" id="KW-1185">Reference proteome</keyword>
<dbReference type="EMBL" id="AP022595">
    <property type="protein sequence ID" value="BBY57418.1"/>
    <property type="molecule type" value="Genomic_DNA"/>
</dbReference>
<dbReference type="Proteomes" id="UP000466445">
    <property type="component" value="Chromosome"/>
</dbReference>
<dbReference type="PANTHER" id="PTHR11070">
    <property type="entry name" value="UVRD / RECB / PCRA DNA HELICASE FAMILY MEMBER"/>
    <property type="match status" value="1"/>
</dbReference>
<dbReference type="GO" id="GO:0005524">
    <property type="term" value="F:ATP binding"/>
    <property type="evidence" value="ECO:0007669"/>
    <property type="project" value="UniProtKB-UniRule"/>
</dbReference>
<sequence length="775" mass="85337">MFDALSGAGKLDEDDVSDYGIEGELRRMPAHAHDHELESEQAYLAELYTRLDAKRSQVKDQYQAALRGPIDLQDGGTLVARDAEVRTLARSMTRLDVADHGLCFGRLDAISGERLYVGRIGIFDEHGDHEPLLLDWRAPAARAFYVATAASPEGMRRRRQFHSLGRRLVDFTDEVFGRPDPEAGDDSPFSSDAALLAAVNAPRGEGMRDIVATIQAEQDEIIRHDHPGVLVIEGGPGTGKTVVALHRVAYLLYTQRQRIERHGVLVVGPNQAFMDHISRVLPSLGESEVVFMTVGDLVPGLHVTAEEAPDVARIKGSRAMLAVLAAAITDRQRLPESPIEIPLADVTMRIDADTAQWAVEEARMSKLPHNAARAVFREIITYVLTERAIARIGHGWLTRDNRDAWEKIRVDLIDELDGREQFEAALDELWPVLTPEDVLATLYTSTARLRSAGAETALWREDGTAWTVSDVPLLDELVDLLGRDKRSDEAAERERIAETDYAAGVLENMVAREDLMDDEDHLLAQDLIGAEDLAERFTERDTRDLAERAAADRDWTYRHVVVDEAQELSEMDWRVLMRRCPSRSFTVVGDLAQRRSMAGARSWAEMLDPYVPGRWLYRSLSVNYRTPAEIMAVAAALLADFAPDVRAPESVRACGIRPWSRHVSAEGVSAAVEEFVASEAAREGTSIVIGPADVPGAVAPSATKGLEFDAVLVVDPDRILAAGPRGAAELYVALTRATQRLGVLHQRPLPWALAGLAEAPSGTASENGDQRRTVS</sequence>
<dbReference type="SUPFAM" id="SSF52540">
    <property type="entry name" value="P-loop containing nucleoside triphosphate hydrolases"/>
    <property type="match status" value="1"/>
</dbReference>
<dbReference type="GO" id="GO:0000725">
    <property type="term" value="P:recombinational repair"/>
    <property type="evidence" value="ECO:0007669"/>
    <property type="project" value="TreeGrafter"/>
</dbReference>
<organism evidence="7 8">
    <name type="scientific">Mycolicibacterium sarraceniae</name>
    <dbReference type="NCBI Taxonomy" id="1534348"/>
    <lineage>
        <taxon>Bacteria</taxon>
        <taxon>Bacillati</taxon>
        <taxon>Actinomycetota</taxon>
        <taxon>Actinomycetes</taxon>
        <taxon>Mycobacteriales</taxon>
        <taxon>Mycobacteriaceae</taxon>
        <taxon>Mycolicibacterium</taxon>
    </lineage>
</organism>
<keyword evidence="2 5" id="KW-0378">Hydrolase</keyword>
<dbReference type="Pfam" id="PF13245">
    <property type="entry name" value="AAA_19"/>
    <property type="match status" value="1"/>
</dbReference>
<feature type="domain" description="UvrD-like helicase ATP-binding" evidence="6">
    <location>
        <begin position="213"/>
        <end position="627"/>
    </location>
</feature>
<evidence type="ECO:0000256" key="1">
    <source>
        <dbReference type="ARBA" id="ARBA00022741"/>
    </source>
</evidence>
<evidence type="ECO:0000256" key="2">
    <source>
        <dbReference type="ARBA" id="ARBA00022801"/>
    </source>
</evidence>
<protein>
    <submittedName>
        <fullName evidence="7">DNA helicase</fullName>
    </submittedName>
</protein>
<name>A0A7I7SKZ1_9MYCO</name>
<dbReference type="Gene3D" id="3.40.50.300">
    <property type="entry name" value="P-loop containing nucleotide triphosphate hydrolases"/>
    <property type="match status" value="3"/>
</dbReference>
<dbReference type="InterPro" id="IPR000212">
    <property type="entry name" value="DNA_helicase_UvrD/REP"/>
</dbReference>
<feature type="binding site" evidence="5">
    <location>
        <begin position="234"/>
        <end position="241"/>
    </location>
    <ligand>
        <name>ATP</name>
        <dbReference type="ChEBI" id="CHEBI:30616"/>
    </ligand>
</feature>
<dbReference type="NCBIfam" id="NF041465">
    <property type="entry name" value="HelD_MYCSM"/>
    <property type="match status" value="1"/>
</dbReference>
<evidence type="ECO:0000313" key="8">
    <source>
        <dbReference type="Proteomes" id="UP000466445"/>
    </source>
</evidence>
<evidence type="ECO:0000256" key="5">
    <source>
        <dbReference type="PROSITE-ProRule" id="PRU00560"/>
    </source>
</evidence>
<dbReference type="InterPro" id="IPR014016">
    <property type="entry name" value="UvrD-like_ATP-bd"/>
</dbReference>
<evidence type="ECO:0000256" key="3">
    <source>
        <dbReference type="ARBA" id="ARBA00022806"/>
    </source>
</evidence>
<dbReference type="GO" id="GO:0043138">
    <property type="term" value="F:3'-5' DNA helicase activity"/>
    <property type="evidence" value="ECO:0007669"/>
    <property type="project" value="TreeGrafter"/>
</dbReference>
<keyword evidence="4 5" id="KW-0067">ATP-binding</keyword>
<dbReference type="PROSITE" id="PS51198">
    <property type="entry name" value="UVRD_HELICASE_ATP_BIND"/>
    <property type="match status" value="1"/>
</dbReference>
<evidence type="ECO:0000256" key="4">
    <source>
        <dbReference type="ARBA" id="ARBA00022840"/>
    </source>
</evidence>
<dbReference type="GO" id="GO:0005829">
    <property type="term" value="C:cytosol"/>
    <property type="evidence" value="ECO:0007669"/>
    <property type="project" value="TreeGrafter"/>
</dbReference>